<comment type="cofactor">
    <cofactor evidence="1">
        <name>Mg(2+)</name>
        <dbReference type="ChEBI" id="CHEBI:18420"/>
    </cofactor>
</comment>
<dbReference type="GO" id="GO:0046872">
    <property type="term" value="F:metal ion binding"/>
    <property type="evidence" value="ECO:0007669"/>
    <property type="project" value="UniProtKB-KW"/>
</dbReference>
<evidence type="ECO:0000313" key="7">
    <source>
        <dbReference type="EMBL" id="MDC3415664.1"/>
    </source>
</evidence>
<dbReference type="AlphaFoldDB" id="A0A9X3WDX9"/>
<dbReference type="NCBIfam" id="TIGR00757">
    <property type="entry name" value="RNaseEG"/>
    <property type="match status" value="1"/>
</dbReference>
<evidence type="ECO:0000313" key="8">
    <source>
        <dbReference type="Proteomes" id="UP001145069"/>
    </source>
</evidence>
<evidence type="ECO:0000256" key="5">
    <source>
        <dbReference type="ARBA" id="ARBA00022884"/>
    </source>
</evidence>
<dbReference type="InterPro" id="IPR003029">
    <property type="entry name" value="S1_domain"/>
</dbReference>
<keyword evidence="2" id="KW-0479">Metal-binding</keyword>
<protein>
    <submittedName>
        <fullName evidence="7">Rne/Rng family ribonuclease</fullName>
    </submittedName>
</protein>
<name>A0A9X3WDX9_9BACI</name>
<dbReference type="Gene3D" id="2.40.50.140">
    <property type="entry name" value="Nucleic acid-binding proteins"/>
    <property type="match status" value="1"/>
</dbReference>
<accession>A0A9X3WDX9</accession>
<evidence type="ECO:0000256" key="1">
    <source>
        <dbReference type="ARBA" id="ARBA00001946"/>
    </source>
</evidence>
<gene>
    <name evidence="7" type="ORF">NC799_01900</name>
</gene>
<dbReference type="GO" id="GO:0003723">
    <property type="term" value="F:RNA binding"/>
    <property type="evidence" value="ECO:0007669"/>
    <property type="project" value="UniProtKB-KW"/>
</dbReference>
<evidence type="ECO:0000256" key="3">
    <source>
        <dbReference type="ARBA" id="ARBA00022801"/>
    </source>
</evidence>
<keyword evidence="5" id="KW-0694">RNA-binding</keyword>
<dbReference type="Proteomes" id="UP001145069">
    <property type="component" value="Unassembled WGS sequence"/>
</dbReference>
<keyword evidence="4" id="KW-0460">Magnesium</keyword>
<dbReference type="InterPro" id="IPR012340">
    <property type="entry name" value="NA-bd_OB-fold"/>
</dbReference>
<dbReference type="PANTHER" id="PTHR30001">
    <property type="entry name" value="RIBONUCLEASE"/>
    <property type="match status" value="1"/>
</dbReference>
<dbReference type="GO" id="GO:0016787">
    <property type="term" value="F:hydrolase activity"/>
    <property type="evidence" value="ECO:0007669"/>
    <property type="project" value="UniProtKB-KW"/>
</dbReference>
<reference evidence="7" key="1">
    <citation type="submission" date="2022-06" db="EMBL/GenBank/DDBJ databases">
        <title>Aquibacillus sp. a new bacterium isolated from soil saline samples.</title>
        <authorList>
            <person name="Galisteo C."/>
            <person name="De La Haba R."/>
            <person name="Sanchez-Porro C."/>
            <person name="Ventosa A."/>
        </authorList>
    </citation>
    <scope>NUCLEOTIDE SEQUENCE</scope>
    <source>
        <strain evidence="7">3ASR75-54</strain>
    </source>
</reference>
<dbReference type="InterPro" id="IPR019307">
    <property type="entry name" value="RNA-bd_AU-1/RNase_E/G"/>
</dbReference>
<dbReference type="RefSeq" id="WP_272444622.1">
    <property type="nucleotide sequence ID" value="NZ_JAMQKC010000001.1"/>
</dbReference>
<proteinExistence type="predicted"/>
<dbReference type="CDD" id="cd04453">
    <property type="entry name" value="S1_RNase_E"/>
    <property type="match status" value="1"/>
</dbReference>
<dbReference type="GO" id="GO:0006364">
    <property type="term" value="P:rRNA processing"/>
    <property type="evidence" value="ECO:0007669"/>
    <property type="project" value="TreeGrafter"/>
</dbReference>
<keyword evidence="8" id="KW-1185">Reference proteome</keyword>
<evidence type="ECO:0000259" key="6">
    <source>
        <dbReference type="PROSITE" id="PS50126"/>
    </source>
</evidence>
<dbReference type="EMBL" id="JAMQKC010000001">
    <property type="protein sequence ID" value="MDC3415664.1"/>
    <property type="molecule type" value="Genomic_DNA"/>
</dbReference>
<evidence type="ECO:0000256" key="4">
    <source>
        <dbReference type="ARBA" id="ARBA00022842"/>
    </source>
</evidence>
<keyword evidence="3" id="KW-0378">Hydrolase</keyword>
<comment type="caution">
    <text evidence="7">The sequence shown here is derived from an EMBL/GenBank/DDBJ whole genome shotgun (WGS) entry which is preliminary data.</text>
</comment>
<dbReference type="GO" id="GO:0005737">
    <property type="term" value="C:cytoplasm"/>
    <property type="evidence" value="ECO:0007669"/>
    <property type="project" value="TreeGrafter"/>
</dbReference>
<dbReference type="InterPro" id="IPR004659">
    <property type="entry name" value="RNase_E/G"/>
</dbReference>
<sequence length="484" mass="54731">MVSIYIQAKTTEKLGIVVDENVVKEIHIDRPELSSLVGNIYVARVKVVDRSLQAVFVDIGLEKLGFLQSNEIPMAKKMKKPIESVITEGERIVVQVQKDAYGNKGARLTANITLPGIDIVYLPNGDYVAASRKLSDETKDELRQQISNVKTGTEGAIIRTSAQKKTAEEVVLEFKNLRNQWEKVNKLAKNSPVPRLVFHDQAVSDRLIRKFSPDQINHIRVDQPELANRIRNNYPTISEKITWVENIENLLPRSIKQILEQAVTQKVTTASGVELVIDETEALTVIDVNSAGFYGKGTKEHTLLQVNMNAAKEIANQLRLRNISGAIVIDFIGMKSVENQQSVLTHLKKKLYKDPIRTEVYGFTKLGLVEMTRKRESPPLSYVLLDKGKTSSFTKQSLVYDLERELFNYQQSDVEALLIEIHPTIYKLLFDMIDKGRLAKKITKEVYMKRTNGVLSYHIALTGSHLLIKEYIARNSGDTIDKVF</sequence>
<dbReference type="Pfam" id="PF10150">
    <property type="entry name" value="RNase_E_G"/>
    <property type="match status" value="1"/>
</dbReference>
<dbReference type="PROSITE" id="PS50126">
    <property type="entry name" value="S1"/>
    <property type="match status" value="1"/>
</dbReference>
<feature type="domain" description="S1 motif" evidence="6">
    <location>
        <begin position="38"/>
        <end position="111"/>
    </location>
</feature>
<dbReference type="SUPFAM" id="SSF50249">
    <property type="entry name" value="Nucleic acid-binding proteins"/>
    <property type="match status" value="1"/>
</dbReference>
<dbReference type="PANTHER" id="PTHR30001:SF0">
    <property type="entry name" value="RIBONUCLEASE G"/>
    <property type="match status" value="1"/>
</dbReference>
<dbReference type="GO" id="GO:0004540">
    <property type="term" value="F:RNA nuclease activity"/>
    <property type="evidence" value="ECO:0007669"/>
    <property type="project" value="InterPro"/>
</dbReference>
<evidence type="ECO:0000256" key="2">
    <source>
        <dbReference type="ARBA" id="ARBA00022723"/>
    </source>
</evidence>
<organism evidence="7 8">
    <name type="scientific">Aquibacillus salsiterrae</name>
    <dbReference type="NCBI Taxonomy" id="2950439"/>
    <lineage>
        <taxon>Bacteria</taxon>
        <taxon>Bacillati</taxon>
        <taxon>Bacillota</taxon>
        <taxon>Bacilli</taxon>
        <taxon>Bacillales</taxon>
        <taxon>Bacillaceae</taxon>
        <taxon>Aquibacillus</taxon>
    </lineage>
</organism>
<dbReference type="SMART" id="SM00316">
    <property type="entry name" value="S1"/>
    <property type="match status" value="1"/>
</dbReference>